<dbReference type="GO" id="GO:0006417">
    <property type="term" value="P:regulation of translation"/>
    <property type="evidence" value="ECO:0007669"/>
    <property type="project" value="UniProtKB-KW"/>
</dbReference>
<dbReference type="CDD" id="cd22403">
    <property type="entry name" value="KH-I_IGF2BP_rpt4"/>
    <property type="match status" value="1"/>
</dbReference>
<keyword evidence="5" id="KW-0810">Translation regulation</keyword>
<evidence type="ECO:0000256" key="3">
    <source>
        <dbReference type="ARBA" id="ARBA00022737"/>
    </source>
</evidence>
<evidence type="ECO:0000256" key="1">
    <source>
        <dbReference type="ARBA" id="ARBA00009094"/>
    </source>
</evidence>
<dbReference type="SMART" id="SM00360">
    <property type="entry name" value="RRM"/>
    <property type="match status" value="2"/>
</dbReference>
<dbReference type="InterPro" id="IPR035979">
    <property type="entry name" value="RBD_domain_sf"/>
</dbReference>
<dbReference type="CDD" id="cd22402">
    <property type="entry name" value="KH-I_IGF2BP_rpt3"/>
    <property type="match status" value="1"/>
</dbReference>
<dbReference type="CDD" id="cd12358">
    <property type="entry name" value="RRM1_VICKZ"/>
    <property type="match status" value="1"/>
</dbReference>
<feature type="compositionally biased region" description="Gly residues" evidence="8">
    <location>
        <begin position="203"/>
        <end position="217"/>
    </location>
</feature>
<evidence type="ECO:0000256" key="2">
    <source>
        <dbReference type="ARBA" id="ARBA00022448"/>
    </source>
</evidence>
<dbReference type="AlphaFoldDB" id="A0A8R2HN38"/>
<dbReference type="InterPro" id="IPR004087">
    <property type="entry name" value="KH_dom"/>
</dbReference>
<keyword evidence="3" id="KW-0677">Repeat</keyword>
<evidence type="ECO:0000256" key="7">
    <source>
        <dbReference type="PROSITE-ProRule" id="PRU00176"/>
    </source>
</evidence>
<dbReference type="EnsemblMetazoa" id="XM_021350376.2">
    <property type="protein sequence ID" value="XP_021206051.1"/>
    <property type="gene ID" value="LOC101745047"/>
</dbReference>
<accession>A0A8R2HN38</accession>
<dbReference type="PROSITE" id="PS50084">
    <property type="entry name" value="KH_TYPE_1"/>
    <property type="match status" value="4"/>
</dbReference>
<dbReference type="Gene3D" id="3.30.310.210">
    <property type="match status" value="1"/>
</dbReference>
<dbReference type="SMART" id="SM00322">
    <property type="entry name" value="KH"/>
    <property type="match status" value="4"/>
</dbReference>
<name>A0A8R2HN38_BOMMO</name>
<dbReference type="GO" id="GO:0003723">
    <property type="term" value="F:RNA binding"/>
    <property type="evidence" value="ECO:0007669"/>
    <property type="project" value="UniProtKB-UniRule"/>
</dbReference>
<feature type="region of interest" description="Disordered" evidence="8">
    <location>
        <begin position="193"/>
        <end position="218"/>
    </location>
</feature>
<dbReference type="CDD" id="cd22400">
    <property type="entry name" value="KH-I_IGF2BP_rpt1"/>
    <property type="match status" value="1"/>
</dbReference>
<protein>
    <recommendedName>
        <fullName evidence="9">RRM domain-containing protein</fullName>
    </recommendedName>
</protein>
<evidence type="ECO:0000313" key="10">
    <source>
        <dbReference type="EnsemblMetazoa" id="XP_021206051.1"/>
    </source>
</evidence>
<keyword evidence="11" id="KW-1185">Reference proteome</keyword>
<feature type="region of interest" description="Disordered" evidence="8">
    <location>
        <begin position="596"/>
        <end position="615"/>
    </location>
</feature>
<dbReference type="SUPFAM" id="SSF54791">
    <property type="entry name" value="Eukaryotic type KH-domain (KH-domain type I)"/>
    <property type="match status" value="4"/>
</dbReference>
<dbReference type="PROSITE" id="PS50102">
    <property type="entry name" value="RRM"/>
    <property type="match status" value="2"/>
</dbReference>
<reference evidence="10" key="2">
    <citation type="submission" date="2022-06" db="UniProtKB">
        <authorList>
            <consortium name="EnsemblMetazoa"/>
        </authorList>
    </citation>
    <scope>IDENTIFICATION</scope>
    <source>
        <strain evidence="10">p50T (Dazao)</strain>
    </source>
</reference>
<evidence type="ECO:0000256" key="6">
    <source>
        <dbReference type="ARBA" id="ARBA00022884"/>
    </source>
</evidence>
<dbReference type="Proteomes" id="UP000005204">
    <property type="component" value="Unassembled WGS sequence"/>
</dbReference>
<dbReference type="SUPFAM" id="SSF54928">
    <property type="entry name" value="RNA-binding domain, RBD"/>
    <property type="match status" value="2"/>
</dbReference>
<dbReference type="Gene3D" id="3.30.70.330">
    <property type="match status" value="2"/>
</dbReference>
<evidence type="ECO:0000256" key="4">
    <source>
        <dbReference type="ARBA" id="ARBA00022816"/>
    </source>
</evidence>
<dbReference type="CDD" id="cd22401">
    <property type="entry name" value="KH-I_IGF2BP_rpt2"/>
    <property type="match status" value="1"/>
</dbReference>
<dbReference type="GeneID" id="101745047"/>
<reference evidence="11" key="1">
    <citation type="journal article" date="2008" name="Insect Biochem. Mol. Biol.">
        <title>The genome of a lepidopteran model insect, the silkworm Bombyx mori.</title>
        <authorList>
            <consortium name="International Silkworm Genome Consortium"/>
        </authorList>
    </citation>
    <scope>NUCLEOTIDE SEQUENCE [LARGE SCALE GENOMIC DNA]</scope>
    <source>
        <strain evidence="11">p50T</strain>
    </source>
</reference>
<dbReference type="Pfam" id="PF00076">
    <property type="entry name" value="RRM_1"/>
    <property type="match status" value="2"/>
</dbReference>
<evidence type="ECO:0000256" key="5">
    <source>
        <dbReference type="ARBA" id="ARBA00022845"/>
    </source>
</evidence>
<dbReference type="InterPro" id="IPR012677">
    <property type="entry name" value="Nucleotide-bd_a/b_plait_sf"/>
</dbReference>
<comment type="similarity">
    <text evidence="1">Belongs to the RRM IMP/VICKZ family.</text>
</comment>
<dbReference type="GO" id="GO:0051028">
    <property type="term" value="P:mRNA transport"/>
    <property type="evidence" value="ECO:0007669"/>
    <property type="project" value="UniProtKB-KW"/>
</dbReference>
<keyword evidence="4" id="KW-0509">mRNA transport</keyword>
<dbReference type="InterPro" id="IPR036612">
    <property type="entry name" value="KH_dom_type_1_sf"/>
</dbReference>
<dbReference type="InterPro" id="IPR004088">
    <property type="entry name" value="KH_dom_type_1"/>
</dbReference>
<keyword evidence="2" id="KW-0813">Transport</keyword>
<dbReference type="PANTHER" id="PTHR10288">
    <property type="entry name" value="KH DOMAIN CONTAINING RNA BINDING PROTEIN"/>
    <property type="match status" value="1"/>
</dbReference>
<dbReference type="Pfam" id="PF00013">
    <property type="entry name" value="KH_1"/>
    <property type="match status" value="4"/>
</dbReference>
<sequence length="615" mass="66728">MSEPLKTVSAMNKLYIGNLPYEVDEAAVRQLFAEQNLTVAEISVKRGGYAFVDFPDQSAADRAIDKLHGYSFCGLPLIVEPSVANKKMVNVPNLERSSAAQLNEGSNGSPSGGWRSSKVLISGLPLHIRFDNIEPLLSQYGNVQHCDKANTRDPNTQAVFITFESPEQAQQAINGLNGCELEGCRIKVEAAEQNARGGRRGRPGGGRGGGGAAGGGSRPTDFPLRLLVQSDMVGAIIGRQGSTIRLITQQSRARVDVHRKDNVGSLEKAITIYGNPENCTNACKRILEVMQQEANNTNKGEICLKILAHNNLIGRIIGKGGNTIKRIMQETDTKITVSSINDINSFNLERIITVKGSIENMAKAESQISAKLRQSYENDLQVLAPQSIMFPGLHPMAMMSTGRGFCGAPPPFQPPMYAPLAGPGAQQGAGDSQETTYLYIPNNAVGAIIGTKGSHIRNIIRFSNASVKIAPLEQEKQQEPQNPQQERKVTIVGSPEAQWKAQYLIFEKMREEGFMSGSDDVRLIVEIVVASSQVGRIIGKGGQNVRELQRVTGSLIKLPEQQQQPGSQGQEHETTVHIVGPFYSVQSAQRRIRAMVAQASAPGRRRAAQPPPVQQ</sequence>
<feature type="domain" description="RRM" evidence="9">
    <location>
        <begin position="117"/>
        <end position="193"/>
    </location>
</feature>
<evidence type="ECO:0000259" key="9">
    <source>
        <dbReference type="PROSITE" id="PS50102"/>
    </source>
</evidence>
<dbReference type="FunFam" id="3.30.1370.10:FF:000026">
    <property type="entry name" value="Insulin-like growth factor 2 mRNA-binding protein 3"/>
    <property type="match status" value="1"/>
</dbReference>
<dbReference type="RefSeq" id="XP_021206051.1">
    <property type="nucleotide sequence ID" value="XM_021350376.3"/>
</dbReference>
<organism evidence="10 11">
    <name type="scientific">Bombyx mori</name>
    <name type="common">Silk moth</name>
    <dbReference type="NCBI Taxonomy" id="7091"/>
    <lineage>
        <taxon>Eukaryota</taxon>
        <taxon>Metazoa</taxon>
        <taxon>Ecdysozoa</taxon>
        <taxon>Arthropoda</taxon>
        <taxon>Hexapoda</taxon>
        <taxon>Insecta</taxon>
        <taxon>Pterygota</taxon>
        <taxon>Neoptera</taxon>
        <taxon>Endopterygota</taxon>
        <taxon>Lepidoptera</taxon>
        <taxon>Glossata</taxon>
        <taxon>Ditrysia</taxon>
        <taxon>Bombycoidea</taxon>
        <taxon>Bombycidae</taxon>
        <taxon>Bombycinae</taxon>
        <taxon>Bombyx</taxon>
    </lineage>
</organism>
<proteinExistence type="inferred from homology"/>
<dbReference type="Gene3D" id="3.30.1370.10">
    <property type="entry name" value="K Homology domain, type 1"/>
    <property type="match status" value="2"/>
</dbReference>
<dbReference type="CTD" id="32009"/>
<evidence type="ECO:0000313" key="11">
    <source>
        <dbReference type="Proteomes" id="UP000005204"/>
    </source>
</evidence>
<dbReference type="InterPro" id="IPR000504">
    <property type="entry name" value="RRM_dom"/>
</dbReference>
<feature type="domain" description="RRM" evidence="9">
    <location>
        <begin position="12"/>
        <end position="84"/>
    </location>
</feature>
<evidence type="ECO:0000256" key="8">
    <source>
        <dbReference type="SAM" id="MobiDB-lite"/>
    </source>
</evidence>
<keyword evidence="6 7" id="KW-0694">RNA-binding</keyword>